<accession>A0ABP7CX51</accession>
<organism evidence="1 2">
    <name type="scientific">Microlunatus aurantiacus</name>
    <dbReference type="NCBI Taxonomy" id="446786"/>
    <lineage>
        <taxon>Bacteria</taxon>
        <taxon>Bacillati</taxon>
        <taxon>Actinomycetota</taxon>
        <taxon>Actinomycetes</taxon>
        <taxon>Propionibacteriales</taxon>
        <taxon>Propionibacteriaceae</taxon>
        <taxon>Microlunatus</taxon>
    </lineage>
</organism>
<sequence length="258" mass="27210">MAGEHGVSNEVLQSSLGWYAGLVSRVLNDPSRWLGVDDARPQRVPGLPGRLLRGARRKVLGDVNPTSPQWASRPVAFRTRWWTSRIAASAGLAAAAPRFAGALADRVPLQAALGASAAGLAVCAVAREHGVTDPKDWVPLLSQVLFHRPLAAGGSVPADAVPDEARADEHLEATAADPTEPPSGLAAVGEIVQRTVRTLWGLARALLDVQGLLDERPRGGFVARRLSALPVVGVAGGWLDERGGIRRAAKTTARLVQR</sequence>
<dbReference type="Proteomes" id="UP001500051">
    <property type="component" value="Unassembled WGS sequence"/>
</dbReference>
<proteinExistence type="predicted"/>
<keyword evidence="2" id="KW-1185">Reference proteome</keyword>
<evidence type="ECO:0000313" key="2">
    <source>
        <dbReference type="Proteomes" id="UP001500051"/>
    </source>
</evidence>
<evidence type="ECO:0008006" key="3">
    <source>
        <dbReference type="Google" id="ProtNLM"/>
    </source>
</evidence>
<reference evidence="2" key="1">
    <citation type="journal article" date="2019" name="Int. J. Syst. Evol. Microbiol.">
        <title>The Global Catalogue of Microorganisms (GCM) 10K type strain sequencing project: providing services to taxonomists for standard genome sequencing and annotation.</title>
        <authorList>
            <consortium name="The Broad Institute Genomics Platform"/>
            <consortium name="The Broad Institute Genome Sequencing Center for Infectious Disease"/>
            <person name="Wu L."/>
            <person name="Ma J."/>
        </authorList>
    </citation>
    <scope>NUCLEOTIDE SEQUENCE [LARGE SCALE GENOMIC DNA]</scope>
    <source>
        <strain evidence="2">JCM 16548</strain>
    </source>
</reference>
<comment type="caution">
    <text evidence="1">The sequence shown here is derived from an EMBL/GenBank/DDBJ whole genome shotgun (WGS) entry which is preliminary data.</text>
</comment>
<protein>
    <recommendedName>
        <fullName evidence="3">EcsC protein family protein</fullName>
    </recommendedName>
</protein>
<gene>
    <name evidence="1" type="ORF">GCM10022204_08800</name>
</gene>
<dbReference type="EMBL" id="BAAAYX010000002">
    <property type="protein sequence ID" value="GAA3695254.1"/>
    <property type="molecule type" value="Genomic_DNA"/>
</dbReference>
<name>A0ABP7CX51_9ACTN</name>
<dbReference type="RefSeq" id="WP_344811053.1">
    <property type="nucleotide sequence ID" value="NZ_BAAAYX010000002.1"/>
</dbReference>
<evidence type="ECO:0000313" key="1">
    <source>
        <dbReference type="EMBL" id="GAA3695254.1"/>
    </source>
</evidence>